<keyword evidence="2" id="KW-1185">Reference proteome</keyword>
<gene>
    <name evidence="1" type="ORF">PMIN01_13104</name>
</gene>
<dbReference type="EMBL" id="WJXW01000018">
    <property type="protein sequence ID" value="KAF9728724.1"/>
    <property type="molecule type" value="Genomic_DNA"/>
</dbReference>
<dbReference type="AlphaFoldDB" id="A0A9P6KJT2"/>
<dbReference type="Proteomes" id="UP000756921">
    <property type="component" value="Unassembled WGS sequence"/>
</dbReference>
<proteinExistence type="predicted"/>
<reference evidence="1" key="1">
    <citation type="journal article" date="2020" name="Mol. Plant Microbe Interact.">
        <title>Genome Sequence of the Biocontrol Agent Coniothyrium minitans strain Conio (IMI 134523).</title>
        <authorList>
            <person name="Patel D."/>
            <person name="Shittu T.A."/>
            <person name="Baroncelli R."/>
            <person name="Muthumeenakshi S."/>
            <person name="Osborne T.H."/>
            <person name="Janganan T.K."/>
            <person name="Sreenivasaprasad S."/>
        </authorList>
    </citation>
    <scope>NUCLEOTIDE SEQUENCE</scope>
    <source>
        <strain evidence="1">Conio</strain>
    </source>
</reference>
<accession>A0A9P6KJT2</accession>
<name>A0A9P6KJT2_9PLEO</name>
<evidence type="ECO:0000313" key="1">
    <source>
        <dbReference type="EMBL" id="KAF9728724.1"/>
    </source>
</evidence>
<protein>
    <submittedName>
        <fullName evidence="1">Uncharacterized protein</fullName>
    </submittedName>
</protein>
<comment type="caution">
    <text evidence="1">The sequence shown here is derived from an EMBL/GenBank/DDBJ whole genome shotgun (WGS) entry which is preliminary data.</text>
</comment>
<evidence type="ECO:0000313" key="2">
    <source>
        <dbReference type="Proteomes" id="UP000756921"/>
    </source>
</evidence>
<sequence length="152" mass="17555">MARYAYVAQVLAAIDERLRKCKPPPMKLPRIQEICRGQDEAKHAARVPEAFQRGFLLKNINTIVGTMECDLGHSFSHRIFNIRYNVIVMVFLWALDLAGDAEDGKPWSEFINPSDGRGRVRKAFWIAYVEAWMEVLQPEGNFTAQIKFLELW</sequence>
<organism evidence="1 2">
    <name type="scientific">Paraphaeosphaeria minitans</name>
    <dbReference type="NCBI Taxonomy" id="565426"/>
    <lineage>
        <taxon>Eukaryota</taxon>
        <taxon>Fungi</taxon>
        <taxon>Dikarya</taxon>
        <taxon>Ascomycota</taxon>
        <taxon>Pezizomycotina</taxon>
        <taxon>Dothideomycetes</taxon>
        <taxon>Pleosporomycetidae</taxon>
        <taxon>Pleosporales</taxon>
        <taxon>Massarineae</taxon>
        <taxon>Didymosphaeriaceae</taxon>
        <taxon>Paraphaeosphaeria</taxon>
    </lineage>
</organism>
<dbReference type="OrthoDB" id="3801165at2759"/>